<organism evidence="4 5">
    <name type="scientific">Manduca sexta</name>
    <name type="common">Tobacco hawkmoth</name>
    <name type="synonym">Tobacco hornworm</name>
    <dbReference type="NCBI Taxonomy" id="7130"/>
    <lineage>
        <taxon>Eukaryota</taxon>
        <taxon>Metazoa</taxon>
        <taxon>Ecdysozoa</taxon>
        <taxon>Arthropoda</taxon>
        <taxon>Hexapoda</taxon>
        <taxon>Insecta</taxon>
        <taxon>Pterygota</taxon>
        <taxon>Neoptera</taxon>
        <taxon>Endopterygota</taxon>
        <taxon>Lepidoptera</taxon>
        <taxon>Glossata</taxon>
        <taxon>Ditrysia</taxon>
        <taxon>Bombycoidea</taxon>
        <taxon>Sphingidae</taxon>
        <taxon>Sphinginae</taxon>
        <taxon>Sphingini</taxon>
        <taxon>Manduca</taxon>
    </lineage>
</organism>
<keyword evidence="3" id="KW-0732">Signal</keyword>
<reference evidence="4" key="2">
    <citation type="submission" date="2020-12" db="EMBL/GenBank/DDBJ databases">
        <authorList>
            <person name="Kanost M."/>
        </authorList>
    </citation>
    <scope>NUCLEOTIDE SEQUENCE</scope>
</reference>
<dbReference type="Proteomes" id="UP000791440">
    <property type="component" value="Unassembled WGS sequence"/>
</dbReference>
<feature type="chain" id="PRO_5037542111" evidence="3">
    <location>
        <begin position="21"/>
        <end position="401"/>
    </location>
</feature>
<keyword evidence="5" id="KW-1185">Reference proteome</keyword>
<gene>
    <name evidence="4" type="ORF">O3G_MSEX011796</name>
</gene>
<evidence type="ECO:0000256" key="2">
    <source>
        <dbReference type="ARBA" id="ARBA00022900"/>
    </source>
</evidence>
<protein>
    <submittedName>
        <fullName evidence="4">Uncharacterized protein</fullName>
    </submittedName>
</protein>
<dbReference type="OrthoDB" id="10482808at2759"/>
<sequence length="401" mass="45876">MRNTLLILGCFVAATALTSAYSVKKDCGKHDSRNRLIANIIKVIQQKETALFQYFYRKHASKSISVTGVLEFIAKTLHALYKPHDAARTLKTLGLDNIEQAIEITRFIVDEIEKCSNVHQKYEVYADRSNRFRNSYKNNLADVCRGETKYIDYNNDREVDYYINKWFSSPENQDGRVRNRCFKRNGIVFSASFNLIASFDNNVDNTLRNTHVNYRFKNGAVSRMPALSGIFEVLYFEDKKINAQFIQISINKGDGHVIYGLPQNRKDLPLVIEKLSNETQRNILIKSMKRMNVEITSIIGAAFMKNGMEQYFISQGITLNGYTNVLQGSTANVNAIVQNINITLQEVKPQSPYPSSHLQGRNKCRTKFIINSAVVYKIALTKYNIPYGFGLYDFAKHGEFN</sequence>
<comment type="caution">
    <text evidence="4">The sequence shown here is derived from an EMBL/GenBank/DDBJ whole genome shotgun (WGS) entry which is preliminary data.</text>
</comment>
<accession>A0A921ZLS5</accession>
<dbReference type="SUPFAM" id="SSF56574">
    <property type="entry name" value="Serpins"/>
    <property type="match status" value="1"/>
</dbReference>
<dbReference type="InterPro" id="IPR042178">
    <property type="entry name" value="Serpin_sf_1"/>
</dbReference>
<dbReference type="GO" id="GO:0004867">
    <property type="term" value="F:serine-type endopeptidase inhibitor activity"/>
    <property type="evidence" value="ECO:0007669"/>
    <property type="project" value="UniProtKB-KW"/>
</dbReference>
<feature type="signal peptide" evidence="3">
    <location>
        <begin position="1"/>
        <end position="20"/>
    </location>
</feature>
<evidence type="ECO:0000256" key="1">
    <source>
        <dbReference type="ARBA" id="ARBA00022690"/>
    </source>
</evidence>
<keyword evidence="1" id="KW-0646">Protease inhibitor</keyword>
<dbReference type="EMBL" id="JH668657">
    <property type="protein sequence ID" value="KAG6460140.1"/>
    <property type="molecule type" value="Genomic_DNA"/>
</dbReference>
<evidence type="ECO:0000313" key="4">
    <source>
        <dbReference type="EMBL" id="KAG6460140.1"/>
    </source>
</evidence>
<dbReference type="AlphaFoldDB" id="A0A921ZLS5"/>
<evidence type="ECO:0000313" key="5">
    <source>
        <dbReference type="Proteomes" id="UP000791440"/>
    </source>
</evidence>
<evidence type="ECO:0000256" key="3">
    <source>
        <dbReference type="SAM" id="SignalP"/>
    </source>
</evidence>
<dbReference type="Gene3D" id="3.30.497.10">
    <property type="entry name" value="Antithrombin, subunit I, domain 2"/>
    <property type="match status" value="1"/>
</dbReference>
<reference evidence="4" key="1">
    <citation type="journal article" date="2016" name="Insect Biochem. Mol. Biol.">
        <title>Multifaceted biological insights from a draft genome sequence of the tobacco hornworm moth, Manduca sexta.</title>
        <authorList>
            <person name="Kanost M.R."/>
            <person name="Arrese E.L."/>
            <person name="Cao X."/>
            <person name="Chen Y.R."/>
            <person name="Chellapilla S."/>
            <person name="Goldsmith M.R."/>
            <person name="Grosse-Wilde E."/>
            <person name="Heckel D.G."/>
            <person name="Herndon N."/>
            <person name="Jiang H."/>
            <person name="Papanicolaou A."/>
            <person name="Qu J."/>
            <person name="Soulages J.L."/>
            <person name="Vogel H."/>
            <person name="Walters J."/>
            <person name="Waterhouse R.M."/>
            <person name="Ahn S.J."/>
            <person name="Almeida F.C."/>
            <person name="An C."/>
            <person name="Aqrawi P."/>
            <person name="Bretschneider A."/>
            <person name="Bryant W.B."/>
            <person name="Bucks S."/>
            <person name="Chao H."/>
            <person name="Chevignon G."/>
            <person name="Christen J.M."/>
            <person name="Clarke D.F."/>
            <person name="Dittmer N.T."/>
            <person name="Ferguson L.C.F."/>
            <person name="Garavelou S."/>
            <person name="Gordon K.H.J."/>
            <person name="Gunaratna R.T."/>
            <person name="Han Y."/>
            <person name="Hauser F."/>
            <person name="He Y."/>
            <person name="Heidel-Fischer H."/>
            <person name="Hirsh A."/>
            <person name="Hu Y."/>
            <person name="Jiang H."/>
            <person name="Kalra D."/>
            <person name="Klinner C."/>
            <person name="Konig C."/>
            <person name="Kovar C."/>
            <person name="Kroll A.R."/>
            <person name="Kuwar S.S."/>
            <person name="Lee S.L."/>
            <person name="Lehman R."/>
            <person name="Li K."/>
            <person name="Li Z."/>
            <person name="Liang H."/>
            <person name="Lovelace S."/>
            <person name="Lu Z."/>
            <person name="Mansfield J.H."/>
            <person name="McCulloch K.J."/>
            <person name="Mathew T."/>
            <person name="Morton B."/>
            <person name="Muzny D.M."/>
            <person name="Neunemann D."/>
            <person name="Ongeri F."/>
            <person name="Pauchet Y."/>
            <person name="Pu L.L."/>
            <person name="Pyrousis I."/>
            <person name="Rao X.J."/>
            <person name="Redding A."/>
            <person name="Roesel C."/>
            <person name="Sanchez-Gracia A."/>
            <person name="Schaack S."/>
            <person name="Shukla A."/>
            <person name="Tetreau G."/>
            <person name="Wang Y."/>
            <person name="Xiong G.H."/>
            <person name="Traut W."/>
            <person name="Walsh T.K."/>
            <person name="Worley K.C."/>
            <person name="Wu D."/>
            <person name="Wu W."/>
            <person name="Wu Y.Q."/>
            <person name="Zhang X."/>
            <person name="Zou Z."/>
            <person name="Zucker H."/>
            <person name="Briscoe A.D."/>
            <person name="Burmester T."/>
            <person name="Clem R.J."/>
            <person name="Feyereisen R."/>
            <person name="Grimmelikhuijzen C.J.P."/>
            <person name="Hamodrakas S.J."/>
            <person name="Hansson B.S."/>
            <person name="Huguet E."/>
            <person name="Jermiin L.S."/>
            <person name="Lan Q."/>
            <person name="Lehman H.K."/>
            <person name="Lorenzen M."/>
            <person name="Merzendorfer H."/>
            <person name="Michalopoulos I."/>
            <person name="Morton D.B."/>
            <person name="Muthukrishnan S."/>
            <person name="Oakeshott J.G."/>
            <person name="Palmer W."/>
            <person name="Park Y."/>
            <person name="Passarelli A.L."/>
            <person name="Rozas J."/>
            <person name="Schwartz L.M."/>
            <person name="Smith W."/>
            <person name="Southgate A."/>
            <person name="Vilcinskas A."/>
            <person name="Vogt R."/>
            <person name="Wang P."/>
            <person name="Werren J."/>
            <person name="Yu X.Q."/>
            <person name="Zhou J.J."/>
            <person name="Brown S.J."/>
            <person name="Scherer S.E."/>
            <person name="Richards S."/>
            <person name="Blissard G.W."/>
        </authorList>
    </citation>
    <scope>NUCLEOTIDE SEQUENCE</scope>
</reference>
<name>A0A921ZLS5_MANSE</name>
<keyword evidence="2" id="KW-0722">Serine protease inhibitor</keyword>
<proteinExistence type="predicted"/>
<dbReference type="InterPro" id="IPR036186">
    <property type="entry name" value="Serpin_sf"/>
</dbReference>